<keyword evidence="3 8" id="KW-0812">Transmembrane</keyword>
<evidence type="ECO:0000313" key="11">
    <source>
        <dbReference type="EMBL" id="TLD68325.1"/>
    </source>
</evidence>
<dbReference type="GO" id="GO:0016887">
    <property type="term" value="F:ATP hydrolysis activity"/>
    <property type="evidence" value="ECO:0007669"/>
    <property type="project" value="InterPro"/>
</dbReference>
<evidence type="ECO:0000313" key="12">
    <source>
        <dbReference type="Proteomes" id="UP000306196"/>
    </source>
</evidence>
<name>A0A5R8K8P8_9BACT</name>
<dbReference type="GO" id="GO:0005886">
    <property type="term" value="C:plasma membrane"/>
    <property type="evidence" value="ECO:0007669"/>
    <property type="project" value="UniProtKB-SubCell"/>
</dbReference>
<protein>
    <submittedName>
        <fullName evidence="11">ABC transporter ATP-binding protein</fullName>
    </submittedName>
</protein>
<keyword evidence="2" id="KW-0813">Transport</keyword>
<dbReference type="OrthoDB" id="9761126at2"/>
<dbReference type="PANTHER" id="PTHR43394:SF1">
    <property type="entry name" value="ATP-BINDING CASSETTE SUB-FAMILY B MEMBER 10, MITOCHONDRIAL"/>
    <property type="match status" value="1"/>
</dbReference>
<proteinExistence type="predicted"/>
<evidence type="ECO:0000256" key="6">
    <source>
        <dbReference type="ARBA" id="ARBA00022989"/>
    </source>
</evidence>
<evidence type="ECO:0000259" key="9">
    <source>
        <dbReference type="PROSITE" id="PS50893"/>
    </source>
</evidence>
<evidence type="ECO:0000259" key="10">
    <source>
        <dbReference type="PROSITE" id="PS50929"/>
    </source>
</evidence>
<evidence type="ECO:0000256" key="2">
    <source>
        <dbReference type="ARBA" id="ARBA00022448"/>
    </source>
</evidence>
<feature type="transmembrane region" description="Helical" evidence="8">
    <location>
        <begin position="143"/>
        <end position="160"/>
    </location>
</feature>
<comment type="subcellular location">
    <subcellularLocation>
        <location evidence="1">Cell membrane</location>
        <topology evidence="1">Multi-pass membrane protein</topology>
    </subcellularLocation>
</comment>
<keyword evidence="12" id="KW-1185">Reference proteome</keyword>
<evidence type="ECO:0000256" key="8">
    <source>
        <dbReference type="SAM" id="Phobius"/>
    </source>
</evidence>
<dbReference type="SUPFAM" id="SSF90123">
    <property type="entry name" value="ABC transporter transmembrane region"/>
    <property type="match status" value="1"/>
</dbReference>
<keyword evidence="4" id="KW-0547">Nucleotide-binding</keyword>
<evidence type="ECO:0000256" key="5">
    <source>
        <dbReference type="ARBA" id="ARBA00022840"/>
    </source>
</evidence>
<dbReference type="FunFam" id="3.40.50.300:FF:000287">
    <property type="entry name" value="Multidrug ABC transporter ATP-binding protein"/>
    <property type="match status" value="1"/>
</dbReference>
<dbReference type="InterPro" id="IPR039421">
    <property type="entry name" value="Type_1_exporter"/>
</dbReference>
<sequence length="583" mass="65049">MSDSPVPTPSRALLRFMKRYPWRVGAGLAMAIAGTLLGYVFPGLTQWFLDDIIPNRKVSAIMGVSLLGLAAFGLRQVFYSIRTLANNAFELRMTYDLRSELHHKIQHLPLKWFDRQSTGDILTRMADDVPATQRIIIDSVDQGVPAVLQIVLTASVMFWLHPKLALITLLPVPFIIMGGWIYAKWVSPRATQAREAASGLNSILHDNVAGIRQIKSYTLEDETQQDFDKSSSHFRAQQTKLQKAWAVYGPGMGFFGDTGLILLMGFGSYWCIQEELSIGQLAQFLLFIGMLYEPMGRLHGINQTVQTGLASAKRIFEVLQTEGAEELEQGETLTNVRGEIRFEKVSFRYDENRPTLNNVSILIEPQQTVAIVGATGAGKSTLFQLLTRFYDPESGDIFLDGESITRFSKSSLRDSLGYVTQESYLFNQTIRENLKLGNPNATDEELWHALSQACASDFVQRMEGGLDAMVGERGGRLSGGEKQRISIARAFLKNAPILLLDEATSAVDNKSEKLIQQAIDQLRHNRTCLVIAHRLSTIINAHQIYVMKQGEVVAHGTHTQLLAENGYYAELAKLSFQEEKVKG</sequence>
<dbReference type="InterPro" id="IPR036640">
    <property type="entry name" value="ABC1_TM_sf"/>
</dbReference>
<accession>A0A5R8K8P8</accession>
<organism evidence="11 12">
    <name type="scientific">Phragmitibacter flavus</name>
    <dbReference type="NCBI Taxonomy" id="2576071"/>
    <lineage>
        <taxon>Bacteria</taxon>
        <taxon>Pseudomonadati</taxon>
        <taxon>Verrucomicrobiota</taxon>
        <taxon>Verrucomicrobiia</taxon>
        <taxon>Verrucomicrobiales</taxon>
        <taxon>Verrucomicrobiaceae</taxon>
        <taxon>Phragmitibacter</taxon>
    </lineage>
</organism>
<gene>
    <name evidence="11" type="ORF">FEM03_23265</name>
</gene>
<feature type="transmembrane region" description="Helical" evidence="8">
    <location>
        <begin position="20"/>
        <end position="40"/>
    </location>
</feature>
<comment type="caution">
    <text evidence="11">The sequence shown here is derived from an EMBL/GenBank/DDBJ whole genome shotgun (WGS) entry which is preliminary data.</text>
</comment>
<feature type="transmembrane region" description="Helical" evidence="8">
    <location>
        <begin position="60"/>
        <end position="78"/>
    </location>
</feature>
<feature type="domain" description="ABC transporter" evidence="9">
    <location>
        <begin position="340"/>
        <end position="574"/>
    </location>
</feature>
<dbReference type="SMART" id="SM00382">
    <property type="entry name" value="AAA"/>
    <property type="match status" value="1"/>
</dbReference>
<dbReference type="AlphaFoldDB" id="A0A5R8K8P8"/>
<keyword evidence="6 8" id="KW-1133">Transmembrane helix</keyword>
<dbReference type="PANTHER" id="PTHR43394">
    <property type="entry name" value="ATP-DEPENDENT PERMEASE MDL1, MITOCHONDRIAL"/>
    <property type="match status" value="1"/>
</dbReference>
<dbReference type="Proteomes" id="UP000306196">
    <property type="component" value="Unassembled WGS sequence"/>
</dbReference>
<dbReference type="InterPro" id="IPR027417">
    <property type="entry name" value="P-loop_NTPase"/>
</dbReference>
<dbReference type="SUPFAM" id="SSF52540">
    <property type="entry name" value="P-loop containing nucleoside triphosphate hydrolases"/>
    <property type="match status" value="1"/>
</dbReference>
<dbReference type="InterPro" id="IPR003593">
    <property type="entry name" value="AAA+_ATPase"/>
</dbReference>
<dbReference type="PROSITE" id="PS50893">
    <property type="entry name" value="ABC_TRANSPORTER_2"/>
    <property type="match status" value="1"/>
</dbReference>
<dbReference type="GO" id="GO:0005524">
    <property type="term" value="F:ATP binding"/>
    <property type="evidence" value="ECO:0007669"/>
    <property type="project" value="UniProtKB-KW"/>
</dbReference>
<feature type="transmembrane region" description="Helical" evidence="8">
    <location>
        <begin position="166"/>
        <end position="183"/>
    </location>
</feature>
<dbReference type="EMBL" id="VAUV01000027">
    <property type="protein sequence ID" value="TLD68325.1"/>
    <property type="molecule type" value="Genomic_DNA"/>
</dbReference>
<evidence type="ECO:0000256" key="4">
    <source>
        <dbReference type="ARBA" id="ARBA00022741"/>
    </source>
</evidence>
<feature type="transmembrane region" description="Helical" evidence="8">
    <location>
        <begin position="245"/>
        <end position="270"/>
    </location>
</feature>
<dbReference type="GO" id="GO:0015421">
    <property type="term" value="F:ABC-type oligopeptide transporter activity"/>
    <property type="evidence" value="ECO:0007669"/>
    <property type="project" value="TreeGrafter"/>
</dbReference>
<dbReference type="InterPro" id="IPR017871">
    <property type="entry name" value="ABC_transporter-like_CS"/>
</dbReference>
<dbReference type="InterPro" id="IPR003439">
    <property type="entry name" value="ABC_transporter-like_ATP-bd"/>
</dbReference>
<evidence type="ECO:0000256" key="7">
    <source>
        <dbReference type="ARBA" id="ARBA00023136"/>
    </source>
</evidence>
<dbReference type="CDD" id="cd18778">
    <property type="entry name" value="ABC_6TM_exporter_like"/>
    <property type="match status" value="1"/>
</dbReference>
<dbReference type="Gene3D" id="3.40.50.300">
    <property type="entry name" value="P-loop containing nucleotide triphosphate hydrolases"/>
    <property type="match status" value="1"/>
</dbReference>
<keyword evidence="5 11" id="KW-0067">ATP-binding</keyword>
<reference evidence="11 12" key="1">
    <citation type="submission" date="2019-05" db="EMBL/GenBank/DDBJ databases">
        <title>Verrucobacter flavum gen. nov., sp. nov. a new member of the family Verrucomicrobiaceae.</title>
        <authorList>
            <person name="Szuroczki S."/>
            <person name="Abbaszade G."/>
            <person name="Szabo A."/>
            <person name="Felfoldi T."/>
            <person name="Schumann P."/>
            <person name="Boka K."/>
            <person name="Keki Z."/>
            <person name="Toumi M."/>
            <person name="Toth E."/>
        </authorList>
    </citation>
    <scope>NUCLEOTIDE SEQUENCE [LARGE SCALE GENOMIC DNA]</scope>
    <source>
        <strain evidence="11 12">MG-N-17</strain>
    </source>
</reference>
<evidence type="ECO:0000256" key="3">
    <source>
        <dbReference type="ARBA" id="ARBA00022692"/>
    </source>
</evidence>
<feature type="domain" description="ABC transmembrane type-1" evidence="10">
    <location>
        <begin position="26"/>
        <end position="307"/>
    </location>
</feature>
<dbReference type="PROSITE" id="PS00211">
    <property type="entry name" value="ABC_TRANSPORTER_1"/>
    <property type="match status" value="1"/>
</dbReference>
<dbReference type="Gene3D" id="1.20.1560.10">
    <property type="entry name" value="ABC transporter type 1, transmembrane domain"/>
    <property type="match status" value="1"/>
</dbReference>
<dbReference type="InterPro" id="IPR011527">
    <property type="entry name" value="ABC1_TM_dom"/>
</dbReference>
<dbReference type="Pfam" id="PF00664">
    <property type="entry name" value="ABC_membrane"/>
    <property type="match status" value="1"/>
</dbReference>
<evidence type="ECO:0000256" key="1">
    <source>
        <dbReference type="ARBA" id="ARBA00004651"/>
    </source>
</evidence>
<dbReference type="PROSITE" id="PS50929">
    <property type="entry name" value="ABC_TM1F"/>
    <property type="match status" value="1"/>
</dbReference>
<keyword evidence="7 8" id="KW-0472">Membrane</keyword>
<dbReference type="Pfam" id="PF00005">
    <property type="entry name" value="ABC_tran"/>
    <property type="match status" value="1"/>
</dbReference>